<keyword evidence="2" id="KW-0812">Transmembrane</keyword>
<organism evidence="3 4">
    <name type="scientific">Microbacterium commune</name>
    <dbReference type="NCBI Taxonomy" id="2762219"/>
    <lineage>
        <taxon>Bacteria</taxon>
        <taxon>Bacillati</taxon>
        <taxon>Actinomycetota</taxon>
        <taxon>Actinomycetes</taxon>
        <taxon>Micrococcales</taxon>
        <taxon>Microbacteriaceae</taxon>
        <taxon>Microbacterium</taxon>
    </lineage>
</organism>
<evidence type="ECO:0000256" key="2">
    <source>
        <dbReference type="SAM" id="Phobius"/>
    </source>
</evidence>
<dbReference type="RefSeq" id="WP_191712212.1">
    <property type="nucleotide sequence ID" value="NZ_JACSPX010000001.1"/>
</dbReference>
<accession>A0ABR8W3D1</accession>
<dbReference type="EMBL" id="JACSPX010000001">
    <property type="protein sequence ID" value="MBD8011524.1"/>
    <property type="molecule type" value="Genomic_DNA"/>
</dbReference>
<feature type="region of interest" description="Disordered" evidence="1">
    <location>
        <begin position="93"/>
        <end position="143"/>
    </location>
</feature>
<evidence type="ECO:0000256" key="1">
    <source>
        <dbReference type="SAM" id="MobiDB-lite"/>
    </source>
</evidence>
<dbReference type="Proteomes" id="UP000611521">
    <property type="component" value="Unassembled WGS sequence"/>
</dbReference>
<keyword evidence="4" id="KW-1185">Reference proteome</keyword>
<evidence type="ECO:0000313" key="3">
    <source>
        <dbReference type="EMBL" id="MBD8011524.1"/>
    </source>
</evidence>
<keyword evidence="2" id="KW-1133">Transmembrane helix</keyword>
<feature type="compositionally biased region" description="Low complexity" evidence="1">
    <location>
        <begin position="127"/>
        <end position="143"/>
    </location>
</feature>
<proteinExistence type="predicted"/>
<reference evidence="3 4" key="1">
    <citation type="submission" date="2020-08" db="EMBL/GenBank/DDBJ databases">
        <title>A Genomic Blueprint of the Chicken Gut Microbiome.</title>
        <authorList>
            <person name="Gilroy R."/>
            <person name="Ravi A."/>
            <person name="Getino M."/>
            <person name="Pursley I."/>
            <person name="Horton D.L."/>
            <person name="Alikhan N.-F."/>
            <person name="Baker D."/>
            <person name="Gharbi K."/>
            <person name="Hall N."/>
            <person name="Watson M."/>
            <person name="Adriaenssens E.M."/>
            <person name="Foster-Nyarko E."/>
            <person name="Jarju S."/>
            <person name="Secka A."/>
            <person name="Antonio M."/>
            <person name="Oren A."/>
            <person name="Chaudhuri R."/>
            <person name="La Ragione R.M."/>
            <person name="Hildebrand F."/>
            <person name="Pallen M.J."/>
        </authorList>
    </citation>
    <scope>NUCLEOTIDE SEQUENCE [LARGE SCALE GENOMIC DNA]</scope>
    <source>
        <strain evidence="3 4">Re1</strain>
    </source>
</reference>
<feature type="region of interest" description="Disordered" evidence="1">
    <location>
        <begin position="1"/>
        <end position="45"/>
    </location>
</feature>
<feature type="compositionally biased region" description="Basic and acidic residues" evidence="1">
    <location>
        <begin position="21"/>
        <end position="30"/>
    </location>
</feature>
<evidence type="ECO:0000313" key="4">
    <source>
        <dbReference type="Proteomes" id="UP000611521"/>
    </source>
</evidence>
<gene>
    <name evidence="3" type="ORF">H9633_04350</name>
</gene>
<sequence>MGAHDPDAAAAGELTRRARRGRDVDARPDAPDAGASALSDDDADERTVVILRDDADERTVVVDRRPGLGAQALRAGSEASDLDPAAADTIVVRSRPAPTEDDPSTADTIAASPRRRPGDAAPAIYKPRSAPVAPSRPPAVVGARAPTRDTDAVLASVVRRDRRSSAIAVTAVGVACVVSMAGLVGLVVALLS</sequence>
<comment type="caution">
    <text evidence="3">The sequence shown here is derived from an EMBL/GenBank/DDBJ whole genome shotgun (WGS) entry which is preliminary data.</text>
</comment>
<protein>
    <submittedName>
        <fullName evidence="3">Uncharacterized protein</fullName>
    </submittedName>
</protein>
<feature type="transmembrane region" description="Helical" evidence="2">
    <location>
        <begin position="166"/>
        <end position="191"/>
    </location>
</feature>
<name>A0ABR8W3D1_9MICO</name>
<keyword evidence="2" id="KW-0472">Membrane</keyword>